<reference evidence="2" key="1">
    <citation type="journal article" date="2021" name="Proc. Natl. Acad. Sci. U.S.A.">
        <title>A Catalog of Tens of Thousands of Viruses from Human Metagenomes Reveals Hidden Associations with Chronic Diseases.</title>
        <authorList>
            <person name="Tisza M.J."/>
            <person name="Buck C.B."/>
        </authorList>
    </citation>
    <scope>NUCLEOTIDE SEQUENCE</scope>
    <source>
        <strain evidence="2">CtfJc17</strain>
    </source>
</reference>
<feature type="region of interest" description="Disordered" evidence="1">
    <location>
        <begin position="1"/>
        <end position="23"/>
    </location>
</feature>
<feature type="region of interest" description="Disordered" evidence="1">
    <location>
        <begin position="57"/>
        <end position="181"/>
    </location>
</feature>
<feature type="compositionally biased region" description="Basic and acidic residues" evidence="1">
    <location>
        <begin position="115"/>
        <end position="163"/>
    </location>
</feature>
<feature type="compositionally biased region" description="Basic and acidic residues" evidence="1">
    <location>
        <begin position="28"/>
        <end position="41"/>
    </location>
</feature>
<proteinExistence type="predicted"/>
<feature type="region of interest" description="Disordered" evidence="1">
    <location>
        <begin position="28"/>
        <end position="47"/>
    </location>
</feature>
<sequence>MKKDKKKAKPVNKTPELSKAKKALDAYLKENKLDPQKDWTKDKKHGKKVTELVNKLNKERDKVAAEYPEKDLKNEAKLVKMKEKKNAEKTEKKKEKKEKASSGRTVTKYDYPLIDGREMTSDEKKKYRTEQRRLAAGKAPKEEKPKEEKTKKVKKEEKEVPAKKDKKAKDKKKKKAVKEED</sequence>
<evidence type="ECO:0000256" key="1">
    <source>
        <dbReference type="SAM" id="MobiDB-lite"/>
    </source>
</evidence>
<feature type="compositionally biased region" description="Basic and acidic residues" evidence="1">
    <location>
        <begin position="57"/>
        <end position="101"/>
    </location>
</feature>
<feature type="compositionally biased region" description="Basic residues" evidence="1">
    <location>
        <begin position="1"/>
        <end position="10"/>
    </location>
</feature>
<evidence type="ECO:0000313" key="2">
    <source>
        <dbReference type="EMBL" id="DAD72384.1"/>
    </source>
</evidence>
<name>A0A8S5LR87_9CAUD</name>
<accession>A0A8S5LR87</accession>
<organism evidence="2">
    <name type="scientific">Myoviridae sp. ctfJc17</name>
    <dbReference type="NCBI Taxonomy" id="2827612"/>
    <lineage>
        <taxon>Viruses</taxon>
        <taxon>Duplodnaviria</taxon>
        <taxon>Heunggongvirae</taxon>
        <taxon>Uroviricota</taxon>
        <taxon>Caudoviricetes</taxon>
    </lineage>
</organism>
<protein>
    <submittedName>
        <fullName evidence="2">Uncharacterized protein</fullName>
    </submittedName>
</protein>
<feature type="compositionally biased region" description="Basic residues" evidence="1">
    <location>
        <begin position="164"/>
        <end position="181"/>
    </location>
</feature>
<dbReference type="EMBL" id="BK015898">
    <property type="protein sequence ID" value="DAD72384.1"/>
    <property type="molecule type" value="Genomic_DNA"/>
</dbReference>